<sequence>MRKRKLIRKLLSGGKNVRFSEATACAEAFGFRLDRINGSHHIFIHRDISELLNLQNVEGKAKPYQIRQLLKLVEIHNLEMEEK</sequence>
<dbReference type="Pfam" id="PF07927">
    <property type="entry name" value="HicA_toxin"/>
    <property type="match status" value="1"/>
</dbReference>
<evidence type="ECO:0000313" key="2">
    <source>
        <dbReference type="EMBL" id="VFK47849.1"/>
    </source>
</evidence>
<dbReference type="EMBL" id="CAADFU010000107">
    <property type="protein sequence ID" value="VFK47849.1"/>
    <property type="molecule type" value="Genomic_DNA"/>
</dbReference>
<dbReference type="GO" id="GO:0003729">
    <property type="term" value="F:mRNA binding"/>
    <property type="evidence" value="ECO:0007669"/>
    <property type="project" value="InterPro"/>
</dbReference>
<name>A0A450YK54_9GAMM</name>
<reference evidence="1" key="1">
    <citation type="submission" date="2019-02" db="EMBL/GenBank/DDBJ databases">
        <authorList>
            <person name="Gruber-Vodicka R. H."/>
            <person name="Seah K. B. B."/>
        </authorList>
    </citation>
    <scope>NUCLEOTIDE SEQUENCE</scope>
    <source>
        <strain evidence="3">BECK_S127</strain>
        <strain evidence="2">BECK_S1320</strain>
        <strain evidence="1">BECK_S1321</strain>
    </source>
</reference>
<accession>A0A450YK54</accession>
<proteinExistence type="predicted"/>
<dbReference type="EMBL" id="CAADFR010000108">
    <property type="protein sequence ID" value="VFK41898.1"/>
    <property type="molecule type" value="Genomic_DNA"/>
</dbReference>
<organism evidence="1">
    <name type="scientific">Candidatus Kentrum sp. SD</name>
    <dbReference type="NCBI Taxonomy" id="2126332"/>
    <lineage>
        <taxon>Bacteria</taxon>
        <taxon>Pseudomonadati</taxon>
        <taxon>Pseudomonadota</taxon>
        <taxon>Gammaproteobacteria</taxon>
        <taxon>Candidatus Kentrum</taxon>
    </lineage>
</organism>
<gene>
    <name evidence="3" type="ORF">BECKSD772D_GA0070982_11293</name>
    <name evidence="2" type="ORF">BECKSD772E_GA0070983_110711</name>
    <name evidence="1" type="ORF">BECKSD772F_GA0070984_11083</name>
</gene>
<dbReference type="EMBL" id="CAADHB010000129">
    <property type="protein sequence ID" value="VFK80569.1"/>
    <property type="molecule type" value="Genomic_DNA"/>
</dbReference>
<dbReference type="InterPro" id="IPR012933">
    <property type="entry name" value="HicA_mRNA_interferase"/>
</dbReference>
<evidence type="ECO:0000313" key="1">
    <source>
        <dbReference type="EMBL" id="VFK41898.1"/>
    </source>
</evidence>
<protein>
    <submittedName>
        <fullName evidence="1">YcfA-like protein</fullName>
    </submittedName>
</protein>
<evidence type="ECO:0000313" key="3">
    <source>
        <dbReference type="EMBL" id="VFK80569.1"/>
    </source>
</evidence>
<dbReference type="AlphaFoldDB" id="A0A450YK54"/>
<dbReference type="SUPFAM" id="SSF54786">
    <property type="entry name" value="YcfA/nrd intein domain"/>
    <property type="match status" value="1"/>
</dbReference>